<keyword evidence="4" id="KW-1185">Reference proteome</keyword>
<evidence type="ECO:0000313" key="3">
    <source>
        <dbReference type="EMBL" id="MBE4907881.1"/>
    </source>
</evidence>
<dbReference type="EMBL" id="JADCLJ010000018">
    <property type="protein sequence ID" value="MBE4907881.1"/>
    <property type="molecule type" value="Genomic_DNA"/>
</dbReference>
<organism evidence="3 4">
    <name type="scientific">Litchfieldia luteola</name>
    <dbReference type="NCBI Taxonomy" id="682179"/>
    <lineage>
        <taxon>Bacteria</taxon>
        <taxon>Bacillati</taxon>
        <taxon>Bacillota</taxon>
        <taxon>Bacilli</taxon>
        <taxon>Bacillales</taxon>
        <taxon>Bacillaceae</taxon>
        <taxon>Litchfieldia</taxon>
    </lineage>
</organism>
<feature type="compositionally biased region" description="Polar residues" evidence="1">
    <location>
        <begin position="269"/>
        <end position="278"/>
    </location>
</feature>
<evidence type="ECO:0000259" key="2">
    <source>
        <dbReference type="Pfam" id="PF13020"/>
    </source>
</evidence>
<sequence length="427" mass="48441">MSQQNLVMPKADGRVDVCNAVLKFFSNYDYPISQEIYKKHIGPPLAEFSKSMDSLQHVKKMEMPRYFGLLGQNKQGFFITDRGKKFLQASNSQGKTEVIFEALKNDTFGKDNNGVPSSSSEIQPPLVFLKALLDIGSITRKQYACLIYLMHDKGLSYPDAIAYIQNNVKVSRILDDMEEDGLEKKYNDIKFIGFFHNLGIITEKARKYQLSASTLGFYSDVIKSFNEYAIEKPVDDQDEDNDDSPLLGLDPSQFSLVKVSPPSRPNGGNKPSNQGKRTTTPRKRDYEKTNKRNKEKGDFGEAVVLNAERTKLIQQGYPKLADEVEAVFEVDDSAGFDIKSFEIIGNVIIEKYLEVKTTLDEDIDFDISASEVKNSRHLHDGINKKYVIVRVFNVNKKDNTCQYYEIEGPVEDNFNLTPTSFKASRKE</sequence>
<comment type="caution">
    <text evidence="3">The sequence shown here is derived from an EMBL/GenBank/DDBJ whole genome shotgun (WGS) entry which is preliminary data.</text>
</comment>
<accession>A0ABR9QHC2</accession>
<name>A0ABR9QHC2_9BACI</name>
<proteinExistence type="predicted"/>
<feature type="domain" description="Protein NO VEIN C-terminal" evidence="2">
    <location>
        <begin position="300"/>
        <end position="398"/>
    </location>
</feature>
<evidence type="ECO:0000256" key="1">
    <source>
        <dbReference type="SAM" id="MobiDB-lite"/>
    </source>
</evidence>
<gene>
    <name evidence="3" type="ORF">IMZ08_07415</name>
</gene>
<reference evidence="3 4" key="1">
    <citation type="submission" date="2020-10" db="EMBL/GenBank/DDBJ databases">
        <title>Bacillus sp. HD4P25, an endophyte from a halophyte.</title>
        <authorList>
            <person name="Sun J.-Q."/>
        </authorList>
    </citation>
    <scope>NUCLEOTIDE SEQUENCE [LARGE SCALE GENOMIC DNA]</scope>
    <source>
        <strain evidence="3 4">YIM 93174</strain>
    </source>
</reference>
<dbReference type="Proteomes" id="UP001516662">
    <property type="component" value="Unassembled WGS sequence"/>
</dbReference>
<feature type="region of interest" description="Disordered" evidence="1">
    <location>
        <begin position="234"/>
        <end position="299"/>
    </location>
</feature>
<protein>
    <submittedName>
        <fullName evidence="3">DUF3883 domain-containing protein</fullName>
    </submittedName>
</protein>
<dbReference type="Pfam" id="PF13020">
    <property type="entry name" value="NOV_C"/>
    <property type="match status" value="1"/>
</dbReference>
<dbReference type="RefSeq" id="WP_193535355.1">
    <property type="nucleotide sequence ID" value="NZ_JADCLJ010000018.1"/>
</dbReference>
<feature type="compositionally biased region" description="Basic and acidic residues" evidence="1">
    <location>
        <begin position="282"/>
        <end position="299"/>
    </location>
</feature>
<dbReference type="InterPro" id="IPR024975">
    <property type="entry name" value="NOV_C"/>
</dbReference>
<evidence type="ECO:0000313" key="4">
    <source>
        <dbReference type="Proteomes" id="UP001516662"/>
    </source>
</evidence>